<dbReference type="AlphaFoldDB" id="A0A5R9L697"/>
<dbReference type="Gene3D" id="3.40.35.10">
    <property type="entry name" value="Phosphotransferase system, sorbose subfamily IIB component"/>
    <property type="match status" value="1"/>
</dbReference>
<evidence type="ECO:0000256" key="6">
    <source>
        <dbReference type="ARBA" id="ARBA00022683"/>
    </source>
</evidence>
<dbReference type="GO" id="GO:0016301">
    <property type="term" value="F:kinase activity"/>
    <property type="evidence" value="ECO:0007669"/>
    <property type="project" value="UniProtKB-KW"/>
</dbReference>
<gene>
    <name evidence="9" type="ORF">FEN17_09810</name>
</gene>
<feature type="domain" description="PTS EIIB type-4" evidence="8">
    <location>
        <begin position="1"/>
        <end position="156"/>
    </location>
</feature>
<reference evidence="9 10" key="1">
    <citation type="submission" date="2019-05" db="EMBL/GenBank/DDBJ databases">
        <authorList>
            <person name="Qu J.-H."/>
        </authorList>
    </citation>
    <scope>NUCLEOTIDE SEQUENCE [LARGE SCALE GENOMIC DNA]</scope>
    <source>
        <strain evidence="9 10">T17</strain>
    </source>
</reference>
<dbReference type="Pfam" id="PF03830">
    <property type="entry name" value="PTSIIB_sorb"/>
    <property type="match status" value="1"/>
</dbReference>
<keyword evidence="3" id="KW-0963">Cytoplasm</keyword>
<evidence type="ECO:0000256" key="5">
    <source>
        <dbReference type="ARBA" id="ARBA00022679"/>
    </source>
</evidence>
<sequence>MIKLLRIDDRLVHGQVALTWTPALGADCLVVANDRVAKDDFLKMTMNLAKPASAKLLIKSLTDAVTFITDERAKNLKIFILVDCIQDAAKLADELPELQSINFGGIRAKEGSRPISKAVSVNDADIASIRELLLKGINLEIRQVPTDKILLVEDTL</sequence>
<name>A0A5R9L697_9BACT</name>
<evidence type="ECO:0000256" key="7">
    <source>
        <dbReference type="ARBA" id="ARBA00022777"/>
    </source>
</evidence>
<dbReference type="SUPFAM" id="SSF52728">
    <property type="entry name" value="PTS IIb component"/>
    <property type="match status" value="1"/>
</dbReference>
<evidence type="ECO:0000256" key="3">
    <source>
        <dbReference type="ARBA" id="ARBA00022490"/>
    </source>
</evidence>
<dbReference type="PROSITE" id="PS51101">
    <property type="entry name" value="PTS_EIIB_TYPE_4"/>
    <property type="match status" value="1"/>
</dbReference>
<dbReference type="EMBL" id="VCEJ01000002">
    <property type="protein sequence ID" value="TLV03867.1"/>
    <property type="molecule type" value="Genomic_DNA"/>
</dbReference>
<comment type="subcellular location">
    <subcellularLocation>
        <location evidence="1">Cytoplasm</location>
    </subcellularLocation>
</comment>
<evidence type="ECO:0000256" key="4">
    <source>
        <dbReference type="ARBA" id="ARBA00022597"/>
    </source>
</evidence>
<dbReference type="GO" id="GO:0005737">
    <property type="term" value="C:cytoplasm"/>
    <property type="evidence" value="ECO:0007669"/>
    <property type="project" value="UniProtKB-SubCell"/>
</dbReference>
<evidence type="ECO:0000256" key="2">
    <source>
        <dbReference type="ARBA" id="ARBA00022448"/>
    </source>
</evidence>
<dbReference type="InterPro" id="IPR036667">
    <property type="entry name" value="PTS_IIB_sorbose-sp_sf"/>
</dbReference>
<proteinExistence type="predicted"/>
<organism evidence="9 10">
    <name type="scientific">Dyadobacter luticola</name>
    <dbReference type="NCBI Taxonomy" id="1979387"/>
    <lineage>
        <taxon>Bacteria</taxon>
        <taxon>Pseudomonadati</taxon>
        <taxon>Bacteroidota</taxon>
        <taxon>Cytophagia</taxon>
        <taxon>Cytophagales</taxon>
        <taxon>Spirosomataceae</taxon>
        <taxon>Dyadobacter</taxon>
    </lineage>
</organism>
<dbReference type="GO" id="GO:0009401">
    <property type="term" value="P:phosphoenolpyruvate-dependent sugar phosphotransferase system"/>
    <property type="evidence" value="ECO:0007669"/>
    <property type="project" value="UniProtKB-KW"/>
</dbReference>
<evidence type="ECO:0000313" key="10">
    <source>
        <dbReference type="Proteomes" id="UP000306402"/>
    </source>
</evidence>
<evidence type="ECO:0000256" key="1">
    <source>
        <dbReference type="ARBA" id="ARBA00004496"/>
    </source>
</evidence>
<keyword evidence="10" id="KW-1185">Reference proteome</keyword>
<dbReference type="Proteomes" id="UP000306402">
    <property type="component" value="Unassembled WGS sequence"/>
</dbReference>
<dbReference type="OrthoDB" id="9788818at2"/>
<keyword evidence="6" id="KW-0598">Phosphotransferase system</keyword>
<keyword evidence="7" id="KW-0418">Kinase</keyword>
<dbReference type="InterPro" id="IPR004720">
    <property type="entry name" value="PTS_IIB_sorbose-sp"/>
</dbReference>
<keyword evidence="4 9" id="KW-0762">Sugar transport</keyword>
<keyword evidence="5" id="KW-0808">Transferase</keyword>
<comment type="caution">
    <text evidence="9">The sequence shown here is derived from an EMBL/GenBank/DDBJ whole genome shotgun (WGS) entry which is preliminary data.</text>
</comment>
<evidence type="ECO:0000313" key="9">
    <source>
        <dbReference type="EMBL" id="TLV03867.1"/>
    </source>
</evidence>
<accession>A0A5R9L697</accession>
<dbReference type="RefSeq" id="WP_138365076.1">
    <property type="nucleotide sequence ID" value="NZ_VCEJ01000002.1"/>
</dbReference>
<dbReference type="GO" id="GO:0008982">
    <property type="term" value="F:protein-N(PI)-phosphohistidine-sugar phosphotransferase activity"/>
    <property type="evidence" value="ECO:0007669"/>
    <property type="project" value="InterPro"/>
</dbReference>
<keyword evidence="2" id="KW-0813">Transport</keyword>
<protein>
    <submittedName>
        <fullName evidence="9">PTS sugar transporter subunit IIB</fullName>
    </submittedName>
</protein>
<evidence type="ECO:0000259" key="8">
    <source>
        <dbReference type="PROSITE" id="PS51101"/>
    </source>
</evidence>